<feature type="domain" description="RING-type" evidence="10">
    <location>
        <begin position="338"/>
        <end position="379"/>
    </location>
</feature>
<evidence type="ECO:0000256" key="5">
    <source>
        <dbReference type="ARBA" id="ARBA00022771"/>
    </source>
</evidence>
<dbReference type="InterPro" id="IPR001841">
    <property type="entry name" value="Znf_RING"/>
</dbReference>
<dbReference type="OrthoDB" id="8062037at2759"/>
<proteinExistence type="predicted"/>
<keyword evidence="7" id="KW-0862">Zinc</keyword>
<evidence type="ECO:0000259" key="10">
    <source>
        <dbReference type="PROSITE" id="PS50089"/>
    </source>
</evidence>
<dbReference type="GO" id="GO:0016567">
    <property type="term" value="P:protein ubiquitination"/>
    <property type="evidence" value="ECO:0007669"/>
    <property type="project" value="TreeGrafter"/>
</dbReference>
<keyword evidence="5 8" id="KW-0863">Zinc-finger</keyword>
<feature type="compositionally biased region" description="Low complexity" evidence="9">
    <location>
        <begin position="227"/>
        <end position="239"/>
    </location>
</feature>
<keyword evidence="3" id="KW-0808">Transferase</keyword>
<dbReference type="EC" id="2.3.2.27" evidence="2"/>
<dbReference type="GO" id="GO:0061630">
    <property type="term" value="F:ubiquitin protein ligase activity"/>
    <property type="evidence" value="ECO:0007669"/>
    <property type="project" value="UniProtKB-EC"/>
</dbReference>
<reference evidence="11" key="1">
    <citation type="submission" date="2022-07" db="EMBL/GenBank/DDBJ databases">
        <authorList>
            <person name="Macas J."/>
            <person name="Novak P."/>
            <person name="Neumann P."/>
        </authorList>
    </citation>
    <scope>NUCLEOTIDE SEQUENCE</scope>
</reference>
<evidence type="ECO:0000256" key="6">
    <source>
        <dbReference type="ARBA" id="ARBA00022786"/>
    </source>
</evidence>
<feature type="region of interest" description="Disordered" evidence="9">
    <location>
        <begin position="227"/>
        <end position="246"/>
    </location>
</feature>
<evidence type="ECO:0000256" key="9">
    <source>
        <dbReference type="SAM" id="MobiDB-lite"/>
    </source>
</evidence>
<comment type="caution">
    <text evidence="11">The sequence shown here is derived from an EMBL/GenBank/DDBJ whole genome shotgun (WGS) entry which is preliminary data.</text>
</comment>
<comment type="catalytic activity">
    <reaction evidence="1">
        <text>S-ubiquitinyl-[E2 ubiquitin-conjugating enzyme]-L-cysteine + [acceptor protein]-L-lysine = [E2 ubiquitin-conjugating enzyme]-L-cysteine + N(6)-ubiquitinyl-[acceptor protein]-L-lysine.</text>
        <dbReference type="EC" id="2.3.2.27"/>
    </reaction>
</comment>
<protein>
    <recommendedName>
        <fullName evidence="2">RING-type E3 ubiquitin transferase</fullName>
        <ecNumber evidence="2">2.3.2.27</ecNumber>
    </recommendedName>
</protein>
<dbReference type="AlphaFoldDB" id="A0A9P0YLR0"/>
<dbReference type="PANTHER" id="PTHR15710">
    <property type="entry name" value="E3 UBIQUITIN-PROTEIN LIGASE PRAJA"/>
    <property type="match status" value="1"/>
</dbReference>
<organism evidence="11 12">
    <name type="scientific">Cuscuta europaea</name>
    <name type="common">European dodder</name>
    <dbReference type="NCBI Taxonomy" id="41803"/>
    <lineage>
        <taxon>Eukaryota</taxon>
        <taxon>Viridiplantae</taxon>
        <taxon>Streptophyta</taxon>
        <taxon>Embryophyta</taxon>
        <taxon>Tracheophyta</taxon>
        <taxon>Spermatophyta</taxon>
        <taxon>Magnoliopsida</taxon>
        <taxon>eudicotyledons</taxon>
        <taxon>Gunneridae</taxon>
        <taxon>Pentapetalae</taxon>
        <taxon>asterids</taxon>
        <taxon>lamiids</taxon>
        <taxon>Solanales</taxon>
        <taxon>Convolvulaceae</taxon>
        <taxon>Cuscuteae</taxon>
        <taxon>Cuscuta</taxon>
        <taxon>Cuscuta subgen. Cuscuta</taxon>
    </lineage>
</organism>
<evidence type="ECO:0000256" key="3">
    <source>
        <dbReference type="ARBA" id="ARBA00022679"/>
    </source>
</evidence>
<accession>A0A9P0YLR0</accession>
<evidence type="ECO:0000256" key="8">
    <source>
        <dbReference type="PROSITE-ProRule" id="PRU00175"/>
    </source>
</evidence>
<evidence type="ECO:0000313" key="12">
    <source>
        <dbReference type="Proteomes" id="UP001152484"/>
    </source>
</evidence>
<dbReference type="Gene3D" id="3.30.40.10">
    <property type="entry name" value="Zinc/RING finger domain, C3HC4 (zinc finger)"/>
    <property type="match status" value="1"/>
</dbReference>
<dbReference type="SUPFAM" id="SSF57850">
    <property type="entry name" value="RING/U-box"/>
    <property type="match status" value="1"/>
</dbReference>
<dbReference type="InterPro" id="IPR013083">
    <property type="entry name" value="Znf_RING/FYVE/PHD"/>
</dbReference>
<dbReference type="PANTHER" id="PTHR15710:SF108">
    <property type="entry name" value="OS03G0286100 PROTEIN"/>
    <property type="match status" value="1"/>
</dbReference>
<dbReference type="Pfam" id="PF13639">
    <property type="entry name" value="zf-RING_2"/>
    <property type="match status" value="1"/>
</dbReference>
<dbReference type="SMART" id="SM00184">
    <property type="entry name" value="RING"/>
    <property type="match status" value="1"/>
</dbReference>
<dbReference type="EMBL" id="CAMAPE010000005">
    <property type="protein sequence ID" value="CAH9067621.1"/>
    <property type="molecule type" value="Genomic_DNA"/>
</dbReference>
<keyword evidence="4" id="KW-0479">Metal-binding</keyword>
<feature type="region of interest" description="Disordered" evidence="9">
    <location>
        <begin position="48"/>
        <end position="75"/>
    </location>
</feature>
<gene>
    <name evidence="11" type="ORF">CEURO_LOCUS2584</name>
</gene>
<dbReference type="GO" id="GO:0005737">
    <property type="term" value="C:cytoplasm"/>
    <property type="evidence" value="ECO:0007669"/>
    <property type="project" value="TreeGrafter"/>
</dbReference>
<evidence type="ECO:0000256" key="1">
    <source>
        <dbReference type="ARBA" id="ARBA00000900"/>
    </source>
</evidence>
<dbReference type="FunFam" id="3.30.40.10:FF:000022">
    <property type="entry name" value="E3 ubiquitin-protein ligase RING1-like"/>
    <property type="match status" value="1"/>
</dbReference>
<evidence type="ECO:0000256" key="4">
    <source>
        <dbReference type="ARBA" id="ARBA00022723"/>
    </source>
</evidence>
<evidence type="ECO:0000313" key="11">
    <source>
        <dbReference type="EMBL" id="CAH9067621.1"/>
    </source>
</evidence>
<feature type="region of interest" description="Disordered" evidence="9">
    <location>
        <begin position="1"/>
        <end position="20"/>
    </location>
</feature>
<sequence length="408" mass="44544">MEEGSSLQHQMHQKITTKTACSAAAVEEVTNKEPNLYPFECGPLSPPSPTLSTAFDDFNFSPNSPSASEKSGSAPFDPLSNSFFDDDEYQMNFVTDLFEPVDFLVSNDIDRVFGAGSDGVNSTDDMELELGTVSDFGQPVTALESHSSPSVSGLRIVGMDSESDTEDTEMISGVSNQNVVRVNCVRCNNDLDLNEEFDWEEINERLEERGNISSLIDEIEELLVSSEISSSDGNNSFSDDGGEEDGDRNVEWQVLLARGVVEEHIEFESDSIGDEMSSLGVNGVHAYGTDYDHDSLLGQILEIGSVLKGSPPASKSVIESLPCVVITDEDLSTNSVFCAVCKDEILIGEKVNKLPCSHYYHGGCIIPWLSIRNTCPVCRYELPTDDDDYSKNKNERAIGAGFVNDLEV</sequence>
<dbReference type="GO" id="GO:0008270">
    <property type="term" value="F:zinc ion binding"/>
    <property type="evidence" value="ECO:0007669"/>
    <property type="project" value="UniProtKB-KW"/>
</dbReference>
<keyword evidence="12" id="KW-1185">Reference proteome</keyword>
<dbReference type="PROSITE" id="PS50089">
    <property type="entry name" value="ZF_RING_2"/>
    <property type="match status" value="1"/>
</dbReference>
<evidence type="ECO:0000256" key="7">
    <source>
        <dbReference type="ARBA" id="ARBA00022833"/>
    </source>
</evidence>
<evidence type="ECO:0000256" key="2">
    <source>
        <dbReference type="ARBA" id="ARBA00012483"/>
    </source>
</evidence>
<keyword evidence="6" id="KW-0833">Ubl conjugation pathway</keyword>
<dbReference type="Proteomes" id="UP001152484">
    <property type="component" value="Unassembled WGS sequence"/>
</dbReference>
<name>A0A9P0YLR0_CUSEU</name>
<feature type="compositionally biased region" description="Polar residues" evidence="9">
    <location>
        <begin position="60"/>
        <end position="71"/>
    </location>
</feature>